<dbReference type="OrthoDB" id="9956061at2"/>
<evidence type="ECO:0000313" key="2">
    <source>
        <dbReference type="EMBL" id="KPV42641.1"/>
    </source>
</evidence>
<keyword evidence="1" id="KW-0812">Transmembrane</keyword>
<dbReference type="RefSeq" id="WP_054970338.1">
    <property type="nucleotide sequence ID" value="NZ_LJCO01000072.1"/>
</dbReference>
<keyword evidence="3" id="KW-1185">Reference proteome</keyword>
<name>A0A0P9EUK0_9BACL</name>
<accession>A0A0P9EUK0</accession>
<feature type="transmembrane region" description="Helical" evidence="1">
    <location>
        <begin position="36"/>
        <end position="53"/>
    </location>
</feature>
<keyword evidence="1" id="KW-0472">Membrane</keyword>
<feature type="transmembrane region" description="Helical" evidence="1">
    <location>
        <begin position="9"/>
        <end position="30"/>
    </location>
</feature>
<dbReference type="EMBL" id="LJCO01000072">
    <property type="protein sequence ID" value="KPV42641.1"/>
    <property type="molecule type" value="Genomic_DNA"/>
</dbReference>
<gene>
    <name evidence="2" type="ORF">AN477_16875</name>
</gene>
<evidence type="ECO:0000313" key="3">
    <source>
        <dbReference type="Proteomes" id="UP000050482"/>
    </source>
</evidence>
<proteinExistence type="predicted"/>
<organism evidence="2 3">
    <name type="scientific">Alicyclobacillus ferrooxydans</name>
    <dbReference type="NCBI Taxonomy" id="471514"/>
    <lineage>
        <taxon>Bacteria</taxon>
        <taxon>Bacillati</taxon>
        <taxon>Bacillota</taxon>
        <taxon>Bacilli</taxon>
        <taxon>Bacillales</taxon>
        <taxon>Alicyclobacillaceae</taxon>
        <taxon>Alicyclobacillus</taxon>
    </lineage>
</organism>
<dbReference type="PATRIC" id="fig|471514.4.peg.1234"/>
<sequence length="81" mass="8656">MAGKQGEDFLMKTAVVAMVSFLLVEALLPAEYQNLAFLYLVLEATLLWVIGMFEQGSGSTVATNARLLATYIALAALLSDG</sequence>
<dbReference type="AlphaFoldDB" id="A0A0P9EUK0"/>
<protein>
    <submittedName>
        <fullName evidence="2">Uncharacterized protein</fullName>
    </submittedName>
</protein>
<comment type="caution">
    <text evidence="2">The sequence shown here is derived from an EMBL/GenBank/DDBJ whole genome shotgun (WGS) entry which is preliminary data.</text>
</comment>
<keyword evidence="1" id="KW-1133">Transmembrane helix</keyword>
<evidence type="ECO:0000256" key="1">
    <source>
        <dbReference type="SAM" id="Phobius"/>
    </source>
</evidence>
<reference evidence="2 3" key="1">
    <citation type="submission" date="2015-09" db="EMBL/GenBank/DDBJ databases">
        <title>Draft genome sequence of Alicyclobacillus ferrooxydans DSM 22381.</title>
        <authorList>
            <person name="Hemp J."/>
        </authorList>
    </citation>
    <scope>NUCLEOTIDE SEQUENCE [LARGE SCALE GENOMIC DNA]</scope>
    <source>
        <strain evidence="2 3">TC-34</strain>
    </source>
</reference>
<dbReference type="Proteomes" id="UP000050482">
    <property type="component" value="Unassembled WGS sequence"/>
</dbReference>